<organism evidence="1 2">
    <name type="scientific">Dryococelus australis</name>
    <dbReference type="NCBI Taxonomy" id="614101"/>
    <lineage>
        <taxon>Eukaryota</taxon>
        <taxon>Metazoa</taxon>
        <taxon>Ecdysozoa</taxon>
        <taxon>Arthropoda</taxon>
        <taxon>Hexapoda</taxon>
        <taxon>Insecta</taxon>
        <taxon>Pterygota</taxon>
        <taxon>Neoptera</taxon>
        <taxon>Polyneoptera</taxon>
        <taxon>Phasmatodea</taxon>
        <taxon>Verophasmatodea</taxon>
        <taxon>Anareolatae</taxon>
        <taxon>Phasmatidae</taxon>
        <taxon>Eurycanthinae</taxon>
        <taxon>Dryococelus</taxon>
    </lineage>
</organism>
<accession>A0ABQ9HTF1</accession>
<gene>
    <name evidence="1" type="ORF">PR048_013576</name>
</gene>
<evidence type="ECO:0000313" key="2">
    <source>
        <dbReference type="Proteomes" id="UP001159363"/>
    </source>
</evidence>
<evidence type="ECO:0000313" key="1">
    <source>
        <dbReference type="EMBL" id="KAJ8887361.1"/>
    </source>
</evidence>
<proteinExistence type="predicted"/>
<dbReference type="Proteomes" id="UP001159363">
    <property type="component" value="Chromosome X"/>
</dbReference>
<sequence>MTTHISELKNQAFRLKILNNDIPETMLISKLLTTLPDRLIAEEKRCAASSSRDESDLLAFRTNIKKFFQCGSDRHLKTCSICKKHNHREKDCYFRKRNDMTSAVSFLTAVSVPINSEWILDSGSTCHNTNDDSVL</sequence>
<dbReference type="EMBL" id="JARBHB010000004">
    <property type="protein sequence ID" value="KAJ8887361.1"/>
    <property type="molecule type" value="Genomic_DNA"/>
</dbReference>
<comment type="caution">
    <text evidence="1">The sequence shown here is derived from an EMBL/GenBank/DDBJ whole genome shotgun (WGS) entry which is preliminary data.</text>
</comment>
<keyword evidence="2" id="KW-1185">Reference proteome</keyword>
<name>A0ABQ9HTF1_9NEOP</name>
<reference evidence="1 2" key="1">
    <citation type="submission" date="2023-02" db="EMBL/GenBank/DDBJ databases">
        <title>LHISI_Scaffold_Assembly.</title>
        <authorList>
            <person name="Stuart O.P."/>
            <person name="Cleave R."/>
            <person name="Magrath M.J.L."/>
            <person name="Mikheyev A.S."/>
        </authorList>
    </citation>
    <scope>NUCLEOTIDE SEQUENCE [LARGE SCALE GENOMIC DNA]</scope>
    <source>
        <strain evidence="1">Daus_M_001</strain>
        <tissue evidence="1">Leg muscle</tissue>
    </source>
</reference>
<protein>
    <submittedName>
        <fullName evidence="1">Uncharacterized protein</fullName>
    </submittedName>
</protein>